<evidence type="ECO:0000256" key="5">
    <source>
        <dbReference type="ARBA" id="ARBA00035648"/>
    </source>
</evidence>
<dbReference type="Pfam" id="PF03755">
    <property type="entry name" value="YicC-like_N"/>
    <property type="match status" value="1"/>
</dbReference>
<evidence type="ECO:0000313" key="9">
    <source>
        <dbReference type="Proteomes" id="UP000289465"/>
    </source>
</evidence>
<evidence type="ECO:0000259" key="7">
    <source>
        <dbReference type="Pfam" id="PF08340"/>
    </source>
</evidence>
<gene>
    <name evidence="8" type="ORF">AVE30378_02103</name>
</gene>
<dbReference type="PANTHER" id="PTHR30636">
    <property type="entry name" value="UPF0701 PROTEIN YICC"/>
    <property type="match status" value="1"/>
</dbReference>
<dbReference type="Proteomes" id="UP000289465">
    <property type="component" value="Unassembled WGS sequence"/>
</dbReference>
<protein>
    <recommendedName>
        <fullName evidence="10">YicC family protein</fullName>
    </recommendedName>
</protein>
<evidence type="ECO:0008006" key="10">
    <source>
        <dbReference type="Google" id="ProtNLM"/>
    </source>
</evidence>
<reference evidence="8 9" key="1">
    <citation type="submission" date="2018-07" db="EMBL/GenBank/DDBJ databases">
        <authorList>
            <person name="Peeters C."/>
        </authorList>
    </citation>
    <scope>NUCLEOTIDE SEQUENCE [LARGE SCALE GENOMIC DNA]</scope>
    <source>
        <strain evidence="8 9">LMG 30378</strain>
    </source>
</reference>
<keyword evidence="2" id="KW-0540">Nuclease</keyword>
<feature type="domain" description="Endoribonuclease YicC-like N-terminal" evidence="6">
    <location>
        <begin position="21"/>
        <end position="172"/>
    </location>
</feature>
<comment type="similarity">
    <text evidence="5">Belongs to the YicC/YloC family.</text>
</comment>
<evidence type="ECO:0000256" key="4">
    <source>
        <dbReference type="ARBA" id="ARBA00022801"/>
    </source>
</evidence>
<dbReference type="InterPro" id="IPR013527">
    <property type="entry name" value="YicC-like_N"/>
</dbReference>
<keyword evidence="3" id="KW-0255">Endonuclease</keyword>
<evidence type="ECO:0000256" key="3">
    <source>
        <dbReference type="ARBA" id="ARBA00022759"/>
    </source>
</evidence>
<dbReference type="AlphaFoldDB" id="A0A446CEZ1"/>
<sequence>MAGIGATGPQYKHHQDTHIMIRSMTAFGNARADLEQGTLALELRSVNSRFLDLYFRLPDELRHVETPLRELLTANLGRGKVEIRVSYTRNASTDLSKLDPAWLESLAEQLQAARRIVPDIAPPRLVELFNWPGQRANDALDPQAWGAACMQAAQQALTQLQEGRAREGERLAGMMRECADGVARIVDTVQTHLPQLLADHRDKLAAKLRESVESAFPGGFTHISGAELSERLSQEANLFALRIDVAEELSRLRSHLEELRHLLTDGGGKPSGKKQAGSAGKRLDFLFQEMNREANTLGSKAGSMDVTRAAMDLKLLIEQMREQAQNIE</sequence>
<evidence type="ECO:0000256" key="1">
    <source>
        <dbReference type="ARBA" id="ARBA00001968"/>
    </source>
</evidence>
<evidence type="ECO:0000313" key="8">
    <source>
        <dbReference type="EMBL" id="SSW66373.1"/>
    </source>
</evidence>
<name>A0A446CEZ1_9BURK</name>
<dbReference type="PANTHER" id="PTHR30636:SF3">
    <property type="entry name" value="UPF0701 PROTEIN YICC"/>
    <property type="match status" value="1"/>
</dbReference>
<evidence type="ECO:0000259" key="6">
    <source>
        <dbReference type="Pfam" id="PF03755"/>
    </source>
</evidence>
<feature type="domain" description="Endoribonuclease YicC-like C-terminal" evidence="7">
    <location>
        <begin position="191"/>
        <end position="328"/>
    </location>
</feature>
<comment type="cofactor">
    <cofactor evidence="1">
        <name>a divalent metal cation</name>
        <dbReference type="ChEBI" id="CHEBI:60240"/>
    </cofactor>
</comment>
<keyword evidence="4" id="KW-0378">Hydrolase</keyword>
<dbReference type="InterPro" id="IPR013551">
    <property type="entry name" value="YicC-like_C"/>
</dbReference>
<organism evidence="8 9">
    <name type="scientific">Achromobacter veterisilvae</name>
    <dbReference type="NCBI Taxonomy" id="2069367"/>
    <lineage>
        <taxon>Bacteria</taxon>
        <taxon>Pseudomonadati</taxon>
        <taxon>Pseudomonadota</taxon>
        <taxon>Betaproteobacteria</taxon>
        <taxon>Burkholderiales</taxon>
        <taxon>Alcaligenaceae</taxon>
        <taxon>Achromobacter</taxon>
    </lineage>
</organism>
<accession>A0A446CEZ1</accession>
<dbReference type="GO" id="GO:0004521">
    <property type="term" value="F:RNA endonuclease activity"/>
    <property type="evidence" value="ECO:0007669"/>
    <property type="project" value="InterPro"/>
</dbReference>
<proteinExistence type="inferred from homology"/>
<dbReference type="InterPro" id="IPR005229">
    <property type="entry name" value="YicC/YloC-like"/>
</dbReference>
<evidence type="ECO:0000256" key="2">
    <source>
        <dbReference type="ARBA" id="ARBA00022722"/>
    </source>
</evidence>
<dbReference type="NCBIfam" id="TIGR00255">
    <property type="entry name" value="YicC/YloC family endoribonuclease"/>
    <property type="match status" value="1"/>
</dbReference>
<dbReference type="GO" id="GO:0016787">
    <property type="term" value="F:hydrolase activity"/>
    <property type="evidence" value="ECO:0007669"/>
    <property type="project" value="UniProtKB-KW"/>
</dbReference>
<dbReference type="Pfam" id="PF08340">
    <property type="entry name" value="YicC-like_C"/>
    <property type="match status" value="1"/>
</dbReference>
<dbReference type="EMBL" id="UFQC01000009">
    <property type="protein sequence ID" value="SSW66373.1"/>
    <property type="molecule type" value="Genomic_DNA"/>
</dbReference>